<keyword evidence="9" id="KW-0675">Receptor</keyword>
<reference evidence="12" key="1">
    <citation type="journal article" date="2020" name="bioRxiv">
        <title>Comparative genomics of Chlamydomonas.</title>
        <authorList>
            <person name="Craig R.J."/>
            <person name="Hasan A.R."/>
            <person name="Ness R.W."/>
            <person name="Keightley P.D."/>
        </authorList>
    </citation>
    <scope>NUCLEOTIDE SEQUENCE</scope>
    <source>
        <strain evidence="12">CCAP 11/173</strain>
    </source>
</reference>
<evidence type="ECO:0000256" key="9">
    <source>
        <dbReference type="ARBA" id="ARBA00023170"/>
    </source>
</evidence>
<dbReference type="GO" id="GO:0016020">
    <property type="term" value="C:membrane"/>
    <property type="evidence" value="ECO:0007669"/>
    <property type="project" value="UniProtKB-SubCell"/>
</dbReference>
<evidence type="ECO:0000256" key="8">
    <source>
        <dbReference type="ARBA" id="ARBA00023136"/>
    </source>
</evidence>
<keyword evidence="7" id="KW-1133">Transmembrane helix</keyword>
<dbReference type="EMBL" id="JAEHOD010000002">
    <property type="protein sequence ID" value="KAG2454286.1"/>
    <property type="molecule type" value="Genomic_DNA"/>
</dbReference>
<proteinExistence type="predicted"/>
<evidence type="ECO:0000256" key="2">
    <source>
        <dbReference type="ARBA" id="ARBA00004430"/>
    </source>
</evidence>
<organism evidence="12 13">
    <name type="scientific">Chlamydomonas schloesseri</name>
    <dbReference type="NCBI Taxonomy" id="2026947"/>
    <lineage>
        <taxon>Eukaryota</taxon>
        <taxon>Viridiplantae</taxon>
        <taxon>Chlorophyta</taxon>
        <taxon>core chlorophytes</taxon>
        <taxon>Chlorophyceae</taxon>
        <taxon>CS clade</taxon>
        <taxon>Chlamydomonadales</taxon>
        <taxon>Chlamydomonadaceae</taxon>
        <taxon>Chlamydomonas</taxon>
    </lineage>
</organism>
<dbReference type="PANTHER" id="PTHR27000">
    <property type="entry name" value="LEUCINE-RICH REPEAT RECEPTOR-LIKE PROTEIN KINASE FAMILY PROTEIN-RELATED"/>
    <property type="match status" value="1"/>
</dbReference>
<comment type="subcellular location">
    <subcellularLocation>
        <location evidence="2">Cytoplasm</location>
        <location evidence="2">Cytoskeleton</location>
        <location evidence="2">Cilium axoneme</location>
    </subcellularLocation>
    <subcellularLocation>
        <location evidence="1">Membrane</location>
        <topology evidence="1">Single-pass membrane protein</topology>
    </subcellularLocation>
</comment>
<dbReference type="Gene3D" id="3.80.10.10">
    <property type="entry name" value="Ribonuclease Inhibitor"/>
    <property type="match status" value="5"/>
</dbReference>
<feature type="region of interest" description="Disordered" evidence="11">
    <location>
        <begin position="841"/>
        <end position="903"/>
    </location>
</feature>
<keyword evidence="13" id="KW-1185">Reference proteome</keyword>
<dbReference type="InterPro" id="IPR001611">
    <property type="entry name" value="Leu-rich_rpt"/>
</dbReference>
<dbReference type="Pfam" id="PF00560">
    <property type="entry name" value="LRR_1"/>
    <property type="match status" value="2"/>
</dbReference>
<dbReference type="GO" id="GO:0005930">
    <property type="term" value="C:axoneme"/>
    <property type="evidence" value="ECO:0007669"/>
    <property type="project" value="UniProtKB-SubCell"/>
</dbReference>
<keyword evidence="10" id="KW-0325">Glycoprotein</keyword>
<dbReference type="SUPFAM" id="SSF52047">
    <property type="entry name" value="RNI-like"/>
    <property type="match status" value="1"/>
</dbReference>
<dbReference type="Pfam" id="PF13855">
    <property type="entry name" value="LRR_8"/>
    <property type="match status" value="1"/>
</dbReference>
<evidence type="ECO:0000313" key="12">
    <source>
        <dbReference type="EMBL" id="KAG2454286.1"/>
    </source>
</evidence>
<dbReference type="Proteomes" id="UP000613740">
    <property type="component" value="Unassembled WGS sequence"/>
</dbReference>
<evidence type="ECO:0000256" key="5">
    <source>
        <dbReference type="ARBA" id="ARBA00022729"/>
    </source>
</evidence>
<comment type="caution">
    <text evidence="12">The sequence shown here is derived from an EMBL/GenBank/DDBJ whole genome shotgun (WGS) entry which is preliminary data.</text>
</comment>
<dbReference type="PANTHER" id="PTHR27000:SF642">
    <property type="entry name" value="INACTIVE LEUCINE-RICH REPEAT RECEPTOR KINASE XIAO-RELATED"/>
    <property type="match status" value="1"/>
</dbReference>
<dbReference type="InterPro" id="IPR032675">
    <property type="entry name" value="LRR_dom_sf"/>
</dbReference>
<sequence length="925" mass="96743">MLSPGSGLPANYSGLTGLRLLGLASMDLEAGPLPSSGLPDAWSALINLQRLDASNNRYLGGIIPQSWSNLASIVSIDVSNTGVCGSIPPGLNNKTTPSVLPPTCELVNCRRYLVETLKPMMDSQLQPGSACNLTSLWPSSERLETWFNITAMLTTYGATPVQDVISFVLNDCYANNGNSFNVVLPSGLTCFSSLTELSFNVNNAAGTLPDEFTTLTQLQELWLTDNILTGSMKASYSALTALTILKLHNNQFTNTLPPEWRALNQLAEISISDNYNLNGTLPSAWGSLTSLTSFWAWGVGVGGQLPSSFSDLTLLSELTFVSDTMSGSLPSEWSTLTGLTLLKLASTRATSTMTGTIPNAWFGPFNATRYMSSLQTLTISGTSVSGGLPPDLSRVTCLTAIDFSVNKLTGGPNPSGFPFQYITLTELNTLNLADNPYLGGTVPNPWAASMVNLTSLDLSNTGVCAPFPPGLNGKLTPSTFVNLYCDDLPAAYNLVTNFKPLFDSGASGLGCDLSSWDPATPLYTNTWSGAGCDISPPDSSGVSFAHLTSLQLLNCITGGAAARPLPRSITQLGGYLSSLIIRNSRLTGTLPQDIGLFMTPLTKLDFSSNLLTGELPASWSGLHFLQELDVSGNRFINGSIPIEWGFGLNSLYVLNMGGMDQLTGPLPDSLNYLTNLNDLTIESNSMTGTLPASWQSMYSLTSLVIGAGGNASPGPSINGTFPQSWFTSGSLQGLWNLRIANTKMTGPLPDPGGYQAAYLGLTSLDLSSNLLSGTLPDSYQGFSLLQRIVLTDNAQLTGSIPTSYSILSTVGLVALNVVNTSVCGDIPTDIIGAVTPNPLPACPSPPSPPGPPPSPPMPPAPPSPPPSPPVSSEPGAAQPAAFTCSPLAVASQPRSSEPGAAQPAAFTCSPLACASQPGSSEPGAA</sequence>
<dbReference type="AlphaFoldDB" id="A0A835WV97"/>
<evidence type="ECO:0000256" key="4">
    <source>
        <dbReference type="ARBA" id="ARBA00022692"/>
    </source>
</evidence>
<accession>A0A835WV97</accession>
<keyword evidence="8" id="KW-0472">Membrane</keyword>
<feature type="compositionally biased region" description="Pro residues" evidence="11">
    <location>
        <begin position="841"/>
        <end position="871"/>
    </location>
</feature>
<protein>
    <submittedName>
        <fullName evidence="12">Uncharacterized protein</fullName>
    </submittedName>
</protein>
<evidence type="ECO:0000256" key="11">
    <source>
        <dbReference type="SAM" id="MobiDB-lite"/>
    </source>
</evidence>
<dbReference type="SUPFAM" id="SSF52058">
    <property type="entry name" value="L domain-like"/>
    <property type="match status" value="1"/>
</dbReference>
<keyword evidence="6" id="KW-0677">Repeat</keyword>
<keyword evidence="4" id="KW-0812">Transmembrane</keyword>
<evidence type="ECO:0000313" key="13">
    <source>
        <dbReference type="Proteomes" id="UP000613740"/>
    </source>
</evidence>
<dbReference type="OrthoDB" id="676979at2759"/>
<evidence type="ECO:0000256" key="6">
    <source>
        <dbReference type="ARBA" id="ARBA00022737"/>
    </source>
</evidence>
<evidence type="ECO:0000256" key="1">
    <source>
        <dbReference type="ARBA" id="ARBA00004167"/>
    </source>
</evidence>
<keyword evidence="5" id="KW-0732">Signal</keyword>
<evidence type="ECO:0000256" key="3">
    <source>
        <dbReference type="ARBA" id="ARBA00022614"/>
    </source>
</evidence>
<name>A0A835WV97_9CHLO</name>
<gene>
    <name evidence="12" type="ORF">HYH02_001317</name>
</gene>
<evidence type="ECO:0000256" key="10">
    <source>
        <dbReference type="ARBA" id="ARBA00023180"/>
    </source>
</evidence>
<evidence type="ECO:0000256" key="7">
    <source>
        <dbReference type="ARBA" id="ARBA00022989"/>
    </source>
</evidence>
<keyword evidence="3" id="KW-0433">Leucine-rich repeat</keyword>